<sequence>MMKEENLYWKSIIPGPEIPKRMYAIIECPKGTQNKYEMSKNTNLLKLDRVLHSSVIYPQDYGFIPGTYADDGDPLDILVLITHPTYPLTCLEVKPIGVLLMEDQSGVDEKILAVSEFDPVYQNYEDIVQLPQHFIDEIQEFFRTYKNLEEKSYSEVKEWKGRDYAHMVINNCVEAFKKKFGDIAQIHP</sequence>
<dbReference type="GO" id="GO:0005737">
    <property type="term" value="C:cytoplasm"/>
    <property type="evidence" value="ECO:0007669"/>
    <property type="project" value="UniProtKB-SubCell"/>
</dbReference>
<evidence type="ECO:0000256" key="2">
    <source>
        <dbReference type="ARBA" id="ARBA00022490"/>
    </source>
</evidence>
<feature type="binding site" evidence="7">
    <location>
        <position position="49"/>
    </location>
    <ligand>
        <name>substrate</name>
    </ligand>
</feature>
<feature type="binding site" evidence="7">
    <location>
        <position position="61"/>
    </location>
    <ligand>
        <name>substrate</name>
    </ligand>
</feature>
<evidence type="ECO:0000256" key="6">
    <source>
        <dbReference type="ARBA" id="ARBA00047820"/>
    </source>
</evidence>
<dbReference type="PROSITE" id="PS00387">
    <property type="entry name" value="PPASE"/>
    <property type="match status" value="1"/>
</dbReference>
<dbReference type="FunFam" id="3.90.80.10:FF:000003">
    <property type="entry name" value="Inorganic pyrophosphatase"/>
    <property type="match status" value="1"/>
</dbReference>
<protein>
    <recommendedName>
        <fullName evidence="7">Inorganic pyrophosphatase</fullName>
        <ecNumber evidence="7">3.6.1.1</ecNumber>
    </recommendedName>
    <alternativeName>
        <fullName evidence="7">Pyrophosphate phospho-hydrolase</fullName>
        <shortName evidence="7">PPase</shortName>
    </alternativeName>
</protein>
<comment type="catalytic activity">
    <reaction evidence="6 7">
        <text>diphosphate + H2O = 2 phosphate + H(+)</text>
        <dbReference type="Rhea" id="RHEA:24576"/>
        <dbReference type="ChEBI" id="CHEBI:15377"/>
        <dbReference type="ChEBI" id="CHEBI:15378"/>
        <dbReference type="ChEBI" id="CHEBI:33019"/>
        <dbReference type="ChEBI" id="CHEBI:43474"/>
        <dbReference type="EC" id="3.6.1.1"/>
    </reaction>
</comment>
<evidence type="ECO:0000313" key="9">
    <source>
        <dbReference type="Proteomes" id="UP000321408"/>
    </source>
</evidence>
<feature type="binding site" evidence="7">
    <location>
        <position position="71"/>
    </location>
    <ligand>
        <name>Mg(2+)</name>
        <dbReference type="ChEBI" id="CHEBI:18420"/>
        <label>1</label>
    </ligand>
</feature>
<dbReference type="AlphaFoldDB" id="A0A5B9D8X6"/>
<feature type="binding site" evidence="7">
    <location>
        <position position="76"/>
    </location>
    <ligand>
        <name>Mg(2+)</name>
        <dbReference type="ChEBI" id="CHEBI:18420"/>
        <label>2</label>
    </ligand>
</feature>
<evidence type="ECO:0000256" key="1">
    <source>
        <dbReference type="ARBA" id="ARBA00001946"/>
    </source>
</evidence>
<comment type="subcellular location">
    <subcellularLocation>
        <location evidence="7">Cytoplasm</location>
    </subcellularLocation>
</comment>
<dbReference type="InterPro" id="IPR008162">
    <property type="entry name" value="Pyrophosphatase"/>
</dbReference>
<dbReference type="EMBL" id="CP042905">
    <property type="protein sequence ID" value="QEE15599.1"/>
    <property type="molecule type" value="Genomic_DNA"/>
</dbReference>
<dbReference type="InterPro" id="IPR036649">
    <property type="entry name" value="Pyrophosphatase_sf"/>
</dbReference>
<comment type="similarity">
    <text evidence="7">Belongs to the PPase family.</text>
</comment>
<dbReference type="EC" id="3.6.1.1" evidence="7"/>
<dbReference type="Gene3D" id="3.90.80.10">
    <property type="entry name" value="Inorganic pyrophosphatase"/>
    <property type="match status" value="1"/>
</dbReference>
<name>A0A5B9D8X6_9ARCH</name>
<feature type="binding site" evidence="7">
    <location>
        <position position="108"/>
    </location>
    <ligand>
        <name>Mg(2+)</name>
        <dbReference type="ChEBI" id="CHEBI:18420"/>
        <label>1</label>
    </ligand>
</feature>
<dbReference type="CDD" id="cd00412">
    <property type="entry name" value="pyrophosphatase"/>
    <property type="match status" value="1"/>
</dbReference>
<evidence type="ECO:0000256" key="4">
    <source>
        <dbReference type="ARBA" id="ARBA00022801"/>
    </source>
</evidence>
<comment type="cofactor">
    <cofactor evidence="1 7">
        <name>Mg(2+)</name>
        <dbReference type="ChEBI" id="CHEBI:18420"/>
    </cofactor>
</comment>
<evidence type="ECO:0000256" key="7">
    <source>
        <dbReference type="HAMAP-Rule" id="MF_00209"/>
    </source>
</evidence>
<comment type="subunit">
    <text evidence="7">Homohexamer.</text>
</comment>
<feature type="binding site" evidence="7">
    <location>
        <position position="35"/>
    </location>
    <ligand>
        <name>substrate</name>
    </ligand>
</feature>
<reference evidence="8 9" key="2">
    <citation type="journal article" date="2024" name="Int. J. Syst. Evol. Microbiol.">
        <title>Promethearchaeum syntrophicum gen. nov., sp. nov., an anaerobic, obligately syntrophic archaeon, the first isolate of the lineage 'Asgard' archaea, and proposal of the new archaeal phylum Promethearchaeota phyl. nov. and kingdom Promethearchaeati regn. nov.</title>
        <authorList>
            <person name="Imachi H."/>
            <person name="Nobu M.K."/>
            <person name="Kato S."/>
            <person name="Takaki Y."/>
            <person name="Miyazaki M."/>
            <person name="Miyata M."/>
            <person name="Ogawara M."/>
            <person name="Saito Y."/>
            <person name="Sakai S."/>
            <person name="Tahara Y.O."/>
            <person name="Takano Y."/>
            <person name="Tasumi E."/>
            <person name="Uematsu K."/>
            <person name="Yoshimura T."/>
            <person name="Itoh T."/>
            <person name="Ohkuma M."/>
            <person name="Takai K."/>
        </authorList>
    </citation>
    <scope>NUCLEOTIDE SEQUENCE [LARGE SCALE GENOMIC DNA]</scope>
    <source>
        <strain evidence="8 9">MK-D1</strain>
    </source>
</reference>
<keyword evidence="5 7" id="KW-0460">Magnesium</keyword>
<dbReference type="GO" id="GO:0000287">
    <property type="term" value="F:magnesium ion binding"/>
    <property type="evidence" value="ECO:0007669"/>
    <property type="project" value="UniProtKB-UniRule"/>
</dbReference>
<dbReference type="HAMAP" id="MF_00209">
    <property type="entry name" value="Inorganic_PPase"/>
    <property type="match status" value="1"/>
</dbReference>
<evidence type="ECO:0000313" key="8">
    <source>
        <dbReference type="EMBL" id="QEE15599.1"/>
    </source>
</evidence>
<keyword evidence="3 7" id="KW-0479">Metal-binding</keyword>
<reference evidence="8 9" key="1">
    <citation type="journal article" date="2020" name="Nature">
        <title>Isolation of an archaeon at the prokaryote-eukaryote interface.</title>
        <authorList>
            <person name="Imachi H."/>
            <person name="Nobu M.K."/>
            <person name="Nakahara N."/>
            <person name="Morono Y."/>
            <person name="Ogawara M."/>
            <person name="Takaki Y."/>
            <person name="Takano Y."/>
            <person name="Uematsu K."/>
            <person name="Ikuta T."/>
            <person name="Ito M."/>
            <person name="Matsui Y."/>
            <person name="Miyazaki M."/>
            <person name="Murata K."/>
            <person name="Saito Y."/>
            <person name="Sakai S."/>
            <person name="Song C."/>
            <person name="Tasumi E."/>
            <person name="Yamanaka Y."/>
            <person name="Yamaguchi T."/>
            <person name="Kamagata Y."/>
            <person name="Tamaki H."/>
            <person name="Takai K."/>
        </authorList>
    </citation>
    <scope>NUCLEOTIDE SEQUENCE [LARGE SCALE GENOMIC DNA]</scope>
    <source>
        <strain evidence="8 9">MK-D1</strain>
    </source>
</reference>
<evidence type="ECO:0000256" key="3">
    <source>
        <dbReference type="ARBA" id="ARBA00022723"/>
    </source>
</evidence>
<feature type="binding site" evidence="7">
    <location>
        <position position="145"/>
    </location>
    <ligand>
        <name>substrate</name>
    </ligand>
</feature>
<dbReference type="PANTHER" id="PTHR10286">
    <property type="entry name" value="INORGANIC PYROPHOSPHATASE"/>
    <property type="match status" value="1"/>
</dbReference>
<evidence type="ECO:0000256" key="5">
    <source>
        <dbReference type="ARBA" id="ARBA00022842"/>
    </source>
</evidence>
<dbReference type="Pfam" id="PF00719">
    <property type="entry name" value="Pyrophosphatase"/>
    <property type="match status" value="1"/>
</dbReference>
<keyword evidence="2 7" id="KW-0963">Cytoplasm</keyword>
<accession>A0A5B9D8X6</accession>
<feature type="binding site" evidence="7">
    <location>
        <position position="76"/>
    </location>
    <ligand>
        <name>Mg(2+)</name>
        <dbReference type="ChEBI" id="CHEBI:18420"/>
        <label>1</label>
    </ligand>
</feature>
<keyword evidence="4 7" id="KW-0378">Hydrolase</keyword>
<dbReference type="KEGG" id="psyt:DSAG12_01425"/>
<comment type="function">
    <text evidence="7">Catalyzes the hydrolysis of inorganic pyrophosphate (PPi) forming two phosphate ions.</text>
</comment>
<dbReference type="GO" id="GO:0006796">
    <property type="term" value="P:phosphate-containing compound metabolic process"/>
    <property type="evidence" value="ECO:0007669"/>
    <property type="project" value="InterPro"/>
</dbReference>
<proteinExistence type="inferred from homology"/>
<gene>
    <name evidence="7" type="primary">ppa</name>
    <name evidence="8" type="ORF">DSAG12_01425</name>
</gene>
<dbReference type="SUPFAM" id="SSF50324">
    <property type="entry name" value="Inorganic pyrophosphatase"/>
    <property type="match status" value="1"/>
</dbReference>
<dbReference type="Proteomes" id="UP000321408">
    <property type="component" value="Chromosome"/>
</dbReference>
<organism evidence="8 9">
    <name type="scientific">Promethearchaeum syntrophicum</name>
    <dbReference type="NCBI Taxonomy" id="2594042"/>
    <lineage>
        <taxon>Archaea</taxon>
        <taxon>Promethearchaeati</taxon>
        <taxon>Promethearchaeota</taxon>
        <taxon>Promethearchaeia</taxon>
        <taxon>Promethearchaeales</taxon>
        <taxon>Promethearchaeaceae</taxon>
        <taxon>Promethearchaeum</taxon>
    </lineage>
</organism>
<dbReference type="GO" id="GO:0004427">
    <property type="term" value="F:inorganic diphosphate phosphatase activity"/>
    <property type="evidence" value="ECO:0007669"/>
    <property type="project" value="UniProtKB-UniRule"/>
</dbReference>
<keyword evidence="9" id="KW-1185">Reference proteome</keyword>